<evidence type="ECO:0000313" key="2">
    <source>
        <dbReference type="Proteomes" id="UP000504637"/>
    </source>
</evidence>
<feature type="compositionally biased region" description="Basic and acidic residues" evidence="1">
    <location>
        <begin position="153"/>
        <end position="164"/>
    </location>
</feature>
<protein>
    <submittedName>
        <fullName evidence="3">Uncharacterized protein</fullName>
    </submittedName>
</protein>
<name>A0A6J3M0J1_9PEZI</name>
<reference evidence="3" key="1">
    <citation type="submission" date="2020-01" db="EMBL/GenBank/DDBJ databases">
        <authorList>
            <consortium name="DOE Joint Genome Institute"/>
            <person name="Haridas S."/>
            <person name="Albert R."/>
            <person name="Binder M."/>
            <person name="Bloem J."/>
            <person name="Labutti K."/>
            <person name="Salamov A."/>
            <person name="Andreopoulos B."/>
            <person name="Baker S.E."/>
            <person name="Barry K."/>
            <person name="Bills G."/>
            <person name="Bluhm B.H."/>
            <person name="Cannon C."/>
            <person name="Castanera R."/>
            <person name="Culley D.E."/>
            <person name="Daum C."/>
            <person name="Ezra D."/>
            <person name="Gonzalez J.B."/>
            <person name="Henrissat B."/>
            <person name="Kuo A."/>
            <person name="Liang C."/>
            <person name="Lipzen A."/>
            <person name="Lutzoni F."/>
            <person name="Magnuson J."/>
            <person name="Mondo S."/>
            <person name="Nolan M."/>
            <person name="Ohm R."/>
            <person name="Pangilinan J."/>
            <person name="Park H.-J."/>
            <person name="Ramirez L."/>
            <person name="Alfaro M."/>
            <person name="Sun H."/>
            <person name="Tritt A."/>
            <person name="Yoshinaga Y."/>
            <person name="Zwiers L.-H."/>
            <person name="Turgeon B.G."/>
            <person name="Goodwin S.B."/>
            <person name="Spatafora J.W."/>
            <person name="Crous P.W."/>
            <person name="Grigoriev I.V."/>
        </authorList>
    </citation>
    <scope>NUCLEOTIDE SEQUENCE</scope>
    <source>
        <strain evidence="3">CBS 342.82</strain>
    </source>
</reference>
<feature type="compositionally biased region" description="Polar residues" evidence="1">
    <location>
        <begin position="259"/>
        <end position="278"/>
    </location>
</feature>
<feature type="compositionally biased region" description="Polar residues" evidence="1">
    <location>
        <begin position="316"/>
        <end position="334"/>
    </location>
</feature>
<dbReference type="AlphaFoldDB" id="A0A6J3M0J1"/>
<feature type="region of interest" description="Disordered" evidence="1">
    <location>
        <begin position="378"/>
        <end position="431"/>
    </location>
</feature>
<gene>
    <name evidence="3" type="ORF">K489DRAFT_262952</name>
</gene>
<dbReference type="Proteomes" id="UP000504637">
    <property type="component" value="Unplaced"/>
</dbReference>
<dbReference type="RefSeq" id="XP_033458050.1">
    <property type="nucleotide sequence ID" value="XM_033600058.1"/>
</dbReference>
<accession>A0A6J3M0J1</accession>
<feature type="compositionally biased region" description="Basic and acidic residues" evidence="1">
    <location>
        <begin position="17"/>
        <end position="41"/>
    </location>
</feature>
<feature type="compositionally biased region" description="Basic and acidic residues" evidence="1">
    <location>
        <begin position="279"/>
        <end position="294"/>
    </location>
</feature>
<reference evidence="3" key="3">
    <citation type="submission" date="2025-08" db="UniProtKB">
        <authorList>
            <consortium name="RefSeq"/>
        </authorList>
    </citation>
    <scope>IDENTIFICATION</scope>
    <source>
        <strain evidence="3">CBS 342.82</strain>
    </source>
</reference>
<reference evidence="3" key="2">
    <citation type="submission" date="2020-04" db="EMBL/GenBank/DDBJ databases">
        <authorList>
            <consortium name="NCBI Genome Project"/>
        </authorList>
    </citation>
    <scope>NUCLEOTIDE SEQUENCE</scope>
    <source>
        <strain evidence="3">CBS 342.82</strain>
    </source>
</reference>
<feature type="compositionally biased region" description="Polar residues" evidence="1">
    <location>
        <begin position="409"/>
        <end position="426"/>
    </location>
</feature>
<feature type="region of interest" description="Disordered" evidence="1">
    <location>
        <begin position="316"/>
        <end position="339"/>
    </location>
</feature>
<organism evidence="3">
    <name type="scientific">Dissoconium aciculare CBS 342.82</name>
    <dbReference type="NCBI Taxonomy" id="1314786"/>
    <lineage>
        <taxon>Eukaryota</taxon>
        <taxon>Fungi</taxon>
        <taxon>Dikarya</taxon>
        <taxon>Ascomycota</taxon>
        <taxon>Pezizomycotina</taxon>
        <taxon>Dothideomycetes</taxon>
        <taxon>Dothideomycetidae</taxon>
        <taxon>Mycosphaerellales</taxon>
        <taxon>Dissoconiaceae</taxon>
        <taxon>Dissoconium</taxon>
    </lineage>
</organism>
<evidence type="ECO:0000256" key="1">
    <source>
        <dbReference type="SAM" id="MobiDB-lite"/>
    </source>
</evidence>
<proteinExistence type="predicted"/>
<evidence type="ECO:0000313" key="3">
    <source>
        <dbReference type="RefSeq" id="XP_033458050.1"/>
    </source>
</evidence>
<dbReference type="GeneID" id="54357858"/>
<sequence>MSTSYGSSRRYISPQRSRPDTSHRHDHYDATSRDDRYDSRYRQQHPSNSHHHHHISSSNAYESEAASRREPRRRRSWPPQPYVEDEEDVVHRETGWSKRRVRQHLRTPVPFRGSIDQESVLEYALPPPQASSKASTDSRASRSDTNKTSSTSHSEDERTRRRQQEQQQQPSQKPPINLSDVVPEMRDRRSSPYTFSKKAQPDTNILDLERTRSPEAIVYASDASKRPVIRSGLGTESRPIPPEPLQRAHSTKDERYRGNHTQLSDPAYGSSAQYQQQRTSDKSSGDYHKPRDSVFDSSDARQLPIRVDRDKHDANENLQRQHAPSQPVRSNTSDQDAERNRNNEFLRKTESLPQRTFGLAAGSAVFASMNDAQIEPHRHAHGGLRSRTPEISNPHTKKTPPRSPRASGDFSSGRSATGSLNSSQLRSRAPSPALITNSHMITSMPYVEFDQDPLLANLFPAAPDLPYDPIPGNAIGARAGVAAGNWLYRSIFRICGIGCESSFPCSNRSRSNLSPYSFFSAQSTFTVQNNICCYCDSTDE</sequence>
<keyword evidence="2" id="KW-1185">Reference proteome</keyword>
<feature type="region of interest" description="Disordered" evidence="1">
    <location>
        <begin position="1"/>
        <end position="303"/>
    </location>
</feature>